<name>A0A414L2T1_9BACE</name>
<comment type="caution">
    <text evidence="3">The sequence shown here is derived from an EMBL/GenBank/DDBJ whole genome shotgun (WGS) entry which is preliminary data.</text>
</comment>
<dbReference type="InterPro" id="IPR029052">
    <property type="entry name" value="Metallo-depent_PP-like"/>
</dbReference>
<dbReference type="PANTHER" id="PTHR16509:SF1">
    <property type="entry name" value="MANGANESE-DEPENDENT ADP-RIBOSE_CDP-ALCOHOL DIPHOSPHATASE"/>
    <property type="match status" value="1"/>
</dbReference>
<dbReference type="PANTHER" id="PTHR16509">
    <property type="match status" value="1"/>
</dbReference>
<dbReference type="EMBL" id="QSKV01000017">
    <property type="protein sequence ID" value="RHE88947.1"/>
    <property type="molecule type" value="Genomic_DNA"/>
</dbReference>
<dbReference type="InterPro" id="IPR004843">
    <property type="entry name" value="Calcineurin-like_PHP"/>
</dbReference>
<evidence type="ECO:0000256" key="1">
    <source>
        <dbReference type="SAM" id="SignalP"/>
    </source>
</evidence>
<dbReference type="GO" id="GO:0008663">
    <property type="term" value="F:2',3'-cyclic-nucleotide 2'-phosphodiesterase activity"/>
    <property type="evidence" value="ECO:0007669"/>
    <property type="project" value="TreeGrafter"/>
</dbReference>
<evidence type="ECO:0000259" key="2">
    <source>
        <dbReference type="Pfam" id="PF00149"/>
    </source>
</evidence>
<evidence type="ECO:0000313" key="4">
    <source>
        <dbReference type="Proteomes" id="UP000285650"/>
    </source>
</evidence>
<dbReference type="GO" id="GO:0047631">
    <property type="term" value="F:ADP-ribose diphosphatase activity"/>
    <property type="evidence" value="ECO:0007669"/>
    <property type="project" value="TreeGrafter"/>
</dbReference>
<protein>
    <recommendedName>
        <fullName evidence="2">Calcineurin-like phosphoesterase domain-containing protein</fullName>
    </recommendedName>
</protein>
<feature type="signal peptide" evidence="1">
    <location>
        <begin position="1"/>
        <end position="20"/>
    </location>
</feature>
<dbReference type="AlphaFoldDB" id="A0A414L2T1"/>
<dbReference type="GO" id="GO:0047734">
    <property type="term" value="F:CDP-glycerol diphosphatase activity"/>
    <property type="evidence" value="ECO:0007669"/>
    <property type="project" value="TreeGrafter"/>
</dbReference>
<feature type="chain" id="PRO_5019585576" description="Calcineurin-like phosphoesterase domain-containing protein" evidence="1">
    <location>
        <begin position="21"/>
        <end position="306"/>
    </location>
</feature>
<feature type="domain" description="Calcineurin-like phosphoesterase" evidence="2">
    <location>
        <begin position="52"/>
        <end position="245"/>
    </location>
</feature>
<proteinExistence type="predicted"/>
<sequence length="306" mass="35324">MKTFITLFVYLAFLCGNVLAQDAPLILKFGLFADAQYADCPSENTRFYRETLQKMDTCVSYFNRQNVEFTINLGDIVDRKNSDLETIMSRLSHLDREIYHLTGNHDYKEVADVSVLYRQLNMPAGYYSFQKQNWIFIMLNTNEVSAYAHVVGTEKEQELAEMLEHIRQTGGKQGYRWNGGVSKKQMKWLDNLLAECEKNKNNVLIFTHHPLYPESEFTALNNVEILNTISKYPCVKAVFSGHHHAGAFGYYKGIPMITHEGMIETEKQNAYSIVELTRDSILVRGYGRVPSRSFKYLRNDISIDSF</sequence>
<dbReference type="Pfam" id="PF00149">
    <property type="entry name" value="Metallophos"/>
    <property type="match status" value="1"/>
</dbReference>
<accession>A0A414L2T1</accession>
<dbReference type="GO" id="GO:0030145">
    <property type="term" value="F:manganese ion binding"/>
    <property type="evidence" value="ECO:0007669"/>
    <property type="project" value="TreeGrafter"/>
</dbReference>
<evidence type="ECO:0000313" key="3">
    <source>
        <dbReference type="EMBL" id="RHE88947.1"/>
    </source>
</evidence>
<dbReference type="Gene3D" id="3.60.21.10">
    <property type="match status" value="1"/>
</dbReference>
<reference evidence="3 4" key="1">
    <citation type="submission" date="2018-08" db="EMBL/GenBank/DDBJ databases">
        <title>A genome reference for cultivated species of the human gut microbiota.</title>
        <authorList>
            <person name="Zou Y."/>
            <person name="Xue W."/>
            <person name="Luo G."/>
        </authorList>
    </citation>
    <scope>NUCLEOTIDE SEQUENCE [LARGE SCALE GENOMIC DNA]</scope>
    <source>
        <strain evidence="3 4">AM27-17</strain>
    </source>
</reference>
<dbReference type="SUPFAM" id="SSF56300">
    <property type="entry name" value="Metallo-dependent phosphatases"/>
    <property type="match status" value="1"/>
</dbReference>
<dbReference type="Proteomes" id="UP000285650">
    <property type="component" value="Unassembled WGS sequence"/>
</dbReference>
<gene>
    <name evidence="3" type="ORF">DW712_20470</name>
</gene>
<organism evidence="3 4">
    <name type="scientific">Bacteroides intestinalis</name>
    <dbReference type="NCBI Taxonomy" id="329854"/>
    <lineage>
        <taxon>Bacteria</taxon>
        <taxon>Pseudomonadati</taxon>
        <taxon>Bacteroidota</taxon>
        <taxon>Bacteroidia</taxon>
        <taxon>Bacteroidales</taxon>
        <taxon>Bacteroidaceae</taxon>
        <taxon>Bacteroides</taxon>
    </lineage>
</organism>
<dbReference type="RefSeq" id="WP_118223526.1">
    <property type="nucleotide sequence ID" value="NZ_JADNIJ010000017.1"/>
</dbReference>
<keyword evidence="1" id="KW-0732">Signal</keyword>